<sequence length="112" mass="12168">MILEHALLPVDPARAEEFEAAFAEALPIITAMPGVGRVTLSRGVESPGTYLLLVGWETVEHHTEGFRGSAGYARWRELLHRFYDPFPVVEHFTPVLTAEPGAASGPRGESGV</sequence>
<dbReference type="SUPFAM" id="SSF54909">
    <property type="entry name" value="Dimeric alpha+beta barrel"/>
    <property type="match status" value="1"/>
</dbReference>
<dbReference type="RefSeq" id="WP_034625305.1">
    <property type="nucleotide sequence ID" value="NZ_AXNT01000012.1"/>
</dbReference>
<accession>A0A0A0BDX7</accession>
<comment type="caution">
    <text evidence="2">The sequence shown here is derived from an EMBL/GenBank/DDBJ whole genome shotgun (WGS) entry which is preliminary data.</text>
</comment>
<dbReference type="EMBL" id="AXNT01000012">
    <property type="protein sequence ID" value="KGM03506.1"/>
    <property type="molecule type" value="Genomic_DNA"/>
</dbReference>
<dbReference type="AlphaFoldDB" id="A0A0A0BDX7"/>
<organism evidence="2 3">
    <name type="scientific">Cellulomonas cellasea DSM 20118</name>
    <dbReference type="NCBI Taxonomy" id="1408250"/>
    <lineage>
        <taxon>Bacteria</taxon>
        <taxon>Bacillati</taxon>
        <taxon>Actinomycetota</taxon>
        <taxon>Actinomycetes</taxon>
        <taxon>Micrococcales</taxon>
        <taxon>Cellulomonadaceae</taxon>
        <taxon>Cellulomonas</taxon>
    </lineage>
</organism>
<keyword evidence="2" id="KW-0560">Oxidoreductase</keyword>
<dbReference type="InterPro" id="IPR007138">
    <property type="entry name" value="ABM_dom"/>
</dbReference>
<dbReference type="Gene3D" id="3.30.70.100">
    <property type="match status" value="1"/>
</dbReference>
<evidence type="ECO:0000259" key="1">
    <source>
        <dbReference type="PROSITE" id="PS51725"/>
    </source>
</evidence>
<keyword evidence="2" id="KW-0503">Monooxygenase</keyword>
<evidence type="ECO:0000313" key="3">
    <source>
        <dbReference type="Proteomes" id="UP000029833"/>
    </source>
</evidence>
<dbReference type="GO" id="GO:0004497">
    <property type="term" value="F:monooxygenase activity"/>
    <property type="evidence" value="ECO:0007669"/>
    <property type="project" value="UniProtKB-KW"/>
</dbReference>
<dbReference type="Pfam" id="PF03992">
    <property type="entry name" value="ABM"/>
    <property type="match status" value="1"/>
</dbReference>
<evidence type="ECO:0000313" key="2">
    <source>
        <dbReference type="EMBL" id="KGM03506.1"/>
    </source>
</evidence>
<dbReference type="InterPro" id="IPR011008">
    <property type="entry name" value="Dimeric_a/b-barrel"/>
</dbReference>
<name>A0A0A0BDX7_9CELL</name>
<protein>
    <submittedName>
        <fullName evidence="2">Antibiotic biosynthesis monooxygenase</fullName>
    </submittedName>
</protein>
<dbReference type="STRING" id="1408250.Q760_02455"/>
<keyword evidence="3" id="KW-1185">Reference proteome</keyword>
<gene>
    <name evidence="2" type="ORF">Q760_02455</name>
</gene>
<reference evidence="2 3" key="1">
    <citation type="submission" date="2013-10" db="EMBL/GenBank/DDBJ databases">
        <authorList>
            <person name="Wang G."/>
            <person name="Zhuang W."/>
        </authorList>
    </citation>
    <scope>NUCLEOTIDE SEQUENCE [LARGE SCALE GENOMIC DNA]</scope>
    <source>
        <strain evidence="2 3">DSM 20118</strain>
    </source>
</reference>
<proteinExistence type="predicted"/>
<dbReference type="Proteomes" id="UP000029833">
    <property type="component" value="Unassembled WGS sequence"/>
</dbReference>
<dbReference type="PROSITE" id="PS51725">
    <property type="entry name" value="ABM"/>
    <property type="match status" value="1"/>
</dbReference>
<dbReference type="OrthoDB" id="9798157at2"/>
<feature type="domain" description="ABM" evidence="1">
    <location>
        <begin position="2"/>
        <end position="92"/>
    </location>
</feature>